<comment type="caution">
    <text evidence="3">The sequence shown here is derived from an EMBL/GenBank/DDBJ whole genome shotgun (WGS) entry which is preliminary data.</text>
</comment>
<protein>
    <submittedName>
        <fullName evidence="3">Uncharacterized protein</fullName>
    </submittedName>
</protein>
<feature type="coiled-coil region" evidence="1">
    <location>
        <begin position="300"/>
        <end position="365"/>
    </location>
</feature>
<dbReference type="EMBL" id="MEWR01000018">
    <property type="protein sequence ID" value="OGC81817.1"/>
    <property type="molecule type" value="Genomic_DNA"/>
</dbReference>
<dbReference type="Proteomes" id="UP000177614">
    <property type="component" value="Unassembled WGS sequence"/>
</dbReference>
<name>A0A1F4XJF6_9BACT</name>
<organism evidence="3 4">
    <name type="scientific">Candidatus Abawacabacteria bacterium RBG_16_42_10</name>
    <dbReference type="NCBI Taxonomy" id="1817814"/>
    <lineage>
        <taxon>Bacteria</taxon>
        <taxon>Candidatus Abawacaibacteriota</taxon>
    </lineage>
</organism>
<keyword evidence="1" id="KW-0175">Coiled coil</keyword>
<gene>
    <name evidence="3" type="ORF">A2V81_01785</name>
</gene>
<evidence type="ECO:0000313" key="4">
    <source>
        <dbReference type="Proteomes" id="UP000177614"/>
    </source>
</evidence>
<dbReference type="AlphaFoldDB" id="A0A1F4XJF6"/>
<evidence type="ECO:0000256" key="1">
    <source>
        <dbReference type="SAM" id="Coils"/>
    </source>
</evidence>
<evidence type="ECO:0000256" key="2">
    <source>
        <dbReference type="SAM" id="MobiDB-lite"/>
    </source>
</evidence>
<proteinExistence type="predicted"/>
<sequence>MASERPSGIPEASSNVVRLFPKRPGVPGIPRSRFNGSGNPPGLSLVASSRPSSEDFSGVETVDHRLSRQLLKKVMVGSPVDLQTRVTRDISEPLDETLISQRRPNGIPDQTHIDLKQYVRGKKHEVVVGIIKLLAEKKLLSVLFPRGLVKFDKTETLALSCKEGFEPLNEFILDKYFDLFAKTGISAEKFTSVNEHFTAFYLELGTAITHAPEYVQLAELVNEEALFDVCFPTALENFSYLTKGKDYELIDKWCKFLSLTDFFLQTAQQMQGKTGGLKRVQGLIDTKRQRYFRKVKTQVRSGLAQRQGSLRRLIEELEQETRSVANVIHETLGTDPSNALLLTHLDQAREERKIIIALKQDLDKEKPAYLASIKAILQNVIDQICGEYIRKTSFYKALGTWSPEVRNDFADWLFEIMNDQGINETHVKEEFRVKVNEALSQKSR</sequence>
<accession>A0A1F4XJF6</accession>
<evidence type="ECO:0000313" key="3">
    <source>
        <dbReference type="EMBL" id="OGC81817.1"/>
    </source>
</evidence>
<feature type="region of interest" description="Disordered" evidence="2">
    <location>
        <begin position="1"/>
        <end position="56"/>
    </location>
</feature>
<reference evidence="3 4" key="1">
    <citation type="journal article" date="2016" name="Nat. Commun.">
        <title>Thousands of microbial genomes shed light on interconnected biogeochemical processes in an aquifer system.</title>
        <authorList>
            <person name="Anantharaman K."/>
            <person name="Brown C.T."/>
            <person name="Hug L.A."/>
            <person name="Sharon I."/>
            <person name="Castelle C.J."/>
            <person name="Probst A.J."/>
            <person name="Thomas B.C."/>
            <person name="Singh A."/>
            <person name="Wilkins M.J."/>
            <person name="Karaoz U."/>
            <person name="Brodie E.L."/>
            <person name="Williams K.H."/>
            <person name="Hubbard S.S."/>
            <person name="Banfield J.F."/>
        </authorList>
    </citation>
    <scope>NUCLEOTIDE SEQUENCE [LARGE SCALE GENOMIC DNA]</scope>
</reference>
<feature type="compositionally biased region" description="Polar residues" evidence="2">
    <location>
        <begin position="46"/>
        <end position="55"/>
    </location>
</feature>
<dbReference type="STRING" id="1817814.A2V81_01785"/>